<name>A0A1I8IAI7_9PLAT</name>
<dbReference type="Proteomes" id="UP000095280">
    <property type="component" value="Unplaced"/>
</dbReference>
<sequence>MLDDVEASLPGVGSKHILDDFIVYGATEAAHGLSLQALLKRMERAGLMGQQGQMPSASEDGDRVRRNWLRLFGLRLPTSLRLRPSASTVETAHHYCIQDSIKAFSMNADSDQPETLLTNHREVNVLVSSQRCSWEVRLGRMTQPLQLVLSLRLGHRQPGAAASGPRCPSELTAKLQGSAFVRKWTNATSLPKAPLIVPVMRSSQLLTVRFSTGDSEPSASCGRIELTIAVAKKGFCGRHMLLHRGRCLFISDSELRLSDLSGTGVDCASISAEPDDSEQLKLSFIDCDQPQHLLLSFLIEPINQEFQHSSNCLASSITGCKKLSMPRKAMNFRKLQAAMLLVCLTAAAQQGAAALPAGGSSSAPFSCWGLLALVGCCGGTAGAPCWRPWCWRAGALVAGASGCCWRLWCWRLWCWRLWCWRPGAGASVAGASVLALWCWPLVLAPLVLALVLAPLVLAPLVLRLWRLWCWRPWCWRPWCWRLWCSGAAGASGAGAPGAGALVLAPLVLAPLVLAPLVLAPLVLAPWCWRLWCASGAGAPGAGAILC</sequence>
<evidence type="ECO:0000256" key="1">
    <source>
        <dbReference type="SAM" id="Phobius"/>
    </source>
</evidence>
<keyword evidence="1" id="KW-0812">Transmembrane</keyword>
<keyword evidence="1" id="KW-1133">Transmembrane helix</keyword>
<evidence type="ECO:0000313" key="3">
    <source>
        <dbReference type="WBParaSite" id="maker-uti_cns_0010851-snap-gene-0.8-mRNA-1"/>
    </source>
</evidence>
<dbReference type="AlphaFoldDB" id="A0A1I8IAI7"/>
<feature type="transmembrane region" description="Helical" evidence="1">
    <location>
        <begin position="501"/>
        <end position="524"/>
    </location>
</feature>
<feature type="transmembrane region" description="Helical" evidence="1">
    <location>
        <begin position="478"/>
        <end position="495"/>
    </location>
</feature>
<keyword evidence="2" id="KW-1185">Reference proteome</keyword>
<feature type="transmembrane region" description="Helical" evidence="1">
    <location>
        <begin position="428"/>
        <end position="457"/>
    </location>
</feature>
<dbReference type="WBParaSite" id="maker-uti_cns_0010851-snap-gene-0.8-mRNA-1">
    <property type="protein sequence ID" value="maker-uti_cns_0010851-snap-gene-0.8-mRNA-1"/>
    <property type="gene ID" value="maker-uti_cns_0010851-snap-gene-0.8"/>
</dbReference>
<protein>
    <submittedName>
        <fullName evidence="3">TMEM132 domain-containing protein</fullName>
    </submittedName>
</protein>
<feature type="transmembrane region" description="Helical" evidence="1">
    <location>
        <begin position="389"/>
        <end position="408"/>
    </location>
</feature>
<evidence type="ECO:0000313" key="2">
    <source>
        <dbReference type="Proteomes" id="UP000095280"/>
    </source>
</evidence>
<organism evidence="2 3">
    <name type="scientific">Macrostomum lignano</name>
    <dbReference type="NCBI Taxonomy" id="282301"/>
    <lineage>
        <taxon>Eukaryota</taxon>
        <taxon>Metazoa</taxon>
        <taxon>Spiralia</taxon>
        <taxon>Lophotrochozoa</taxon>
        <taxon>Platyhelminthes</taxon>
        <taxon>Rhabditophora</taxon>
        <taxon>Macrostomorpha</taxon>
        <taxon>Macrostomida</taxon>
        <taxon>Macrostomidae</taxon>
        <taxon>Macrostomum</taxon>
    </lineage>
</organism>
<keyword evidence="1" id="KW-0472">Membrane</keyword>
<reference evidence="3" key="1">
    <citation type="submission" date="2016-11" db="UniProtKB">
        <authorList>
            <consortium name="WormBaseParasite"/>
        </authorList>
    </citation>
    <scope>IDENTIFICATION</scope>
</reference>
<proteinExistence type="predicted"/>
<accession>A0A1I8IAI7</accession>